<evidence type="ECO:0000259" key="1">
    <source>
        <dbReference type="PROSITE" id="PS50801"/>
    </source>
</evidence>
<dbReference type="PROSITE" id="PS50801">
    <property type="entry name" value="STAS"/>
    <property type="match status" value="1"/>
</dbReference>
<sequence>MPPVSPAPLADGDGLHWIDVPDHGARSGALFRAEVSASVQGLRLVGDVDAPEASALVSTATEVLDAGADVVVDLRGVTFLGSRGISALIRVHQLAVARGRHVRVVVDRSDHVVMRPLTLTEVDATLDLVSSLDGAPEGVAEDTDG</sequence>
<comment type="caution">
    <text evidence="2">The sequence shown here is derived from an EMBL/GenBank/DDBJ whole genome shotgun (WGS) entry which is preliminary data.</text>
</comment>
<dbReference type="InterPro" id="IPR058548">
    <property type="entry name" value="MlaB-like_STAS"/>
</dbReference>
<evidence type="ECO:0000313" key="3">
    <source>
        <dbReference type="Proteomes" id="UP001597182"/>
    </source>
</evidence>
<dbReference type="PANTHER" id="PTHR33495">
    <property type="entry name" value="ANTI-SIGMA FACTOR ANTAGONIST TM_1081-RELATED-RELATED"/>
    <property type="match status" value="1"/>
</dbReference>
<dbReference type="CDD" id="cd07043">
    <property type="entry name" value="STAS_anti-anti-sigma_factors"/>
    <property type="match status" value="1"/>
</dbReference>
<feature type="domain" description="STAS" evidence="1">
    <location>
        <begin position="29"/>
        <end position="139"/>
    </location>
</feature>
<gene>
    <name evidence="2" type="ORF">ACFQ34_28680</name>
</gene>
<organism evidence="2 3">
    <name type="scientific">Pseudonocardia benzenivorans</name>
    <dbReference type="NCBI Taxonomy" id="228005"/>
    <lineage>
        <taxon>Bacteria</taxon>
        <taxon>Bacillati</taxon>
        <taxon>Actinomycetota</taxon>
        <taxon>Actinomycetes</taxon>
        <taxon>Pseudonocardiales</taxon>
        <taxon>Pseudonocardiaceae</taxon>
        <taxon>Pseudonocardia</taxon>
    </lineage>
</organism>
<dbReference type="SUPFAM" id="SSF52091">
    <property type="entry name" value="SpoIIaa-like"/>
    <property type="match status" value="1"/>
</dbReference>
<dbReference type="Proteomes" id="UP001597182">
    <property type="component" value="Unassembled WGS sequence"/>
</dbReference>
<keyword evidence="3" id="KW-1185">Reference proteome</keyword>
<dbReference type="Gene3D" id="3.30.750.24">
    <property type="entry name" value="STAS domain"/>
    <property type="match status" value="1"/>
</dbReference>
<name>A0ABW3VQ02_9PSEU</name>
<dbReference type="Pfam" id="PF13466">
    <property type="entry name" value="STAS_2"/>
    <property type="match status" value="1"/>
</dbReference>
<dbReference type="InterPro" id="IPR002645">
    <property type="entry name" value="STAS_dom"/>
</dbReference>
<dbReference type="RefSeq" id="WP_013674755.1">
    <property type="nucleotide sequence ID" value="NZ_BAABKS010000079.1"/>
</dbReference>
<dbReference type="EMBL" id="JBHTMB010000280">
    <property type="protein sequence ID" value="MFD1237279.1"/>
    <property type="molecule type" value="Genomic_DNA"/>
</dbReference>
<proteinExistence type="predicted"/>
<accession>A0ABW3VQ02</accession>
<dbReference type="InterPro" id="IPR036513">
    <property type="entry name" value="STAS_dom_sf"/>
</dbReference>
<dbReference type="PANTHER" id="PTHR33495:SF2">
    <property type="entry name" value="ANTI-SIGMA FACTOR ANTAGONIST TM_1081-RELATED"/>
    <property type="match status" value="1"/>
</dbReference>
<reference evidence="3" key="1">
    <citation type="journal article" date="2019" name="Int. J. Syst. Evol. Microbiol.">
        <title>The Global Catalogue of Microorganisms (GCM) 10K type strain sequencing project: providing services to taxonomists for standard genome sequencing and annotation.</title>
        <authorList>
            <consortium name="The Broad Institute Genomics Platform"/>
            <consortium name="The Broad Institute Genome Sequencing Center for Infectious Disease"/>
            <person name="Wu L."/>
            <person name="Ma J."/>
        </authorList>
    </citation>
    <scope>NUCLEOTIDE SEQUENCE [LARGE SCALE GENOMIC DNA]</scope>
    <source>
        <strain evidence="3">CCUG 49018</strain>
    </source>
</reference>
<protein>
    <submittedName>
        <fullName evidence="2">STAS domain-containing protein</fullName>
    </submittedName>
</protein>
<evidence type="ECO:0000313" key="2">
    <source>
        <dbReference type="EMBL" id="MFD1237279.1"/>
    </source>
</evidence>